<dbReference type="CDD" id="cd00088">
    <property type="entry name" value="HPT"/>
    <property type="match status" value="1"/>
</dbReference>
<dbReference type="SUPFAM" id="SSF55874">
    <property type="entry name" value="ATPase domain of HSP90 chaperone/DNA topoisomerase II/histidine kinase"/>
    <property type="match status" value="1"/>
</dbReference>
<dbReference type="PRINTS" id="PR00344">
    <property type="entry name" value="BCTRLSENSOR"/>
</dbReference>
<reference evidence="15" key="1">
    <citation type="journal article" date="2019" name="Int. J. Syst. Evol. Microbiol.">
        <title>The Global Catalogue of Microorganisms (GCM) 10K type strain sequencing project: providing services to taxonomists for standard genome sequencing and annotation.</title>
        <authorList>
            <consortium name="The Broad Institute Genomics Platform"/>
            <consortium name="The Broad Institute Genome Sequencing Center for Infectious Disease"/>
            <person name="Wu L."/>
            <person name="Ma J."/>
        </authorList>
    </citation>
    <scope>NUCLEOTIDE SEQUENCE [LARGE SCALE GENOMIC DNA]</scope>
    <source>
        <strain evidence="15">KCTC 42964</strain>
    </source>
</reference>
<keyword evidence="5" id="KW-0418">Kinase</keyword>
<dbReference type="Gene3D" id="3.30.565.10">
    <property type="entry name" value="Histidine kinase-like ATPase, C-terminal domain"/>
    <property type="match status" value="1"/>
</dbReference>
<evidence type="ECO:0000259" key="11">
    <source>
        <dbReference type="PROSITE" id="PS50110"/>
    </source>
</evidence>
<evidence type="ECO:0000256" key="4">
    <source>
        <dbReference type="ARBA" id="ARBA00022679"/>
    </source>
</evidence>
<evidence type="ECO:0000256" key="6">
    <source>
        <dbReference type="ARBA" id="ARBA00023012"/>
    </source>
</evidence>
<evidence type="ECO:0000256" key="1">
    <source>
        <dbReference type="ARBA" id="ARBA00000085"/>
    </source>
</evidence>
<dbReference type="InterPro" id="IPR005467">
    <property type="entry name" value="His_kinase_dom"/>
</dbReference>
<evidence type="ECO:0000256" key="3">
    <source>
        <dbReference type="ARBA" id="ARBA00022553"/>
    </source>
</evidence>
<dbReference type="Gene3D" id="1.20.120.160">
    <property type="entry name" value="HPT domain"/>
    <property type="match status" value="1"/>
</dbReference>
<feature type="domain" description="Response regulatory" evidence="11">
    <location>
        <begin position="603"/>
        <end position="719"/>
    </location>
</feature>
<keyword evidence="4" id="KW-0808">Transferase</keyword>
<evidence type="ECO:0000256" key="5">
    <source>
        <dbReference type="ARBA" id="ARBA00022777"/>
    </source>
</evidence>
<accession>A0ABV7L0F2</accession>
<evidence type="ECO:0000256" key="2">
    <source>
        <dbReference type="ARBA" id="ARBA00012438"/>
    </source>
</evidence>
<organism evidence="14 15">
    <name type="scientific">Marinibaculum pumilum</name>
    <dbReference type="NCBI Taxonomy" id="1766165"/>
    <lineage>
        <taxon>Bacteria</taxon>
        <taxon>Pseudomonadati</taxon>
        <taxon>Pseudomonadota</taxon>
        <taxon>Alphaproteobacteria</taxon>
        <taxon>Rhodospirillales</taxon>
        <taxon>Rhodospirillaceae</taxon>
        <taxon>Marinibaculum</taxon>
    </lineage>
</organism>
<evidence type="ECO:0000259" key="12">
    <source>
        <dbReference type="PROSITE" id="PS50851"/>
    </source>
</evidence>
<dbReference type="EMBL" id="JBHRTR010000028">
    <property type="protein sequence ID" value="MFC3228121.1"/>
    <property type="molecule type" value="Genomic_DNA"/>
</dbReference>
<dbReference type="PROSITE" id="PS50110">
    <property type="entry name" value="RESPONSE_REGULATORY"/>
    <property type="match status" value="1"/>
</dbReference>
<comment type="caution">
    <text evidence="14">The sequence shown here is derived from an EMBL/GenBank/DDBJ whole genome shotgun (WGS) entry which is preliminary data.</text>
</comment>
<feature type="domain" description="Histidine kinase" evidence="10">
    <location>
        <begin position="266"/>
        <end position="447"/>
    </location>
</feature>
<dbReference type="PROSITE" id="PS50109">
    <property type="entry name" value="HIS_KIN"/>
    <property type="match status" value="1"/>
</dbReference>
<name>A0ABV7L0F2_9PROT</name>
<feature type="region of interest" description="Disordered" evidence="9">
    <location>
        <begin position="109"/>
        <end position="157"/>
    </location>
</feature>
<dbReference type="InterPro" id="IPR011006">
    <property type="entry name" value="CheY-like_superfamily"/>
</dbReference>
<dbReference type="InterPro" id="IPR002545">
    <property type="entry name" value="CheW-lke_dom"/>
</dbReference>
<feature type="compositionally biased region" description="Basic and acidic residues" evidence="9">
    <location>
        <begin position="135"/>
        <end position="150"/>
    </location>
</feature>
<evidence type="ECO:0000313" key="14">
    <source>
        <dbReference type="EMBL" id="MFC3228121.1"/>
    </source>
</evidence>
<dbReference type="InterPro" id="IPR036641">
    <property type="entry name" value="HPT_dom_sf"/>
</dbReference>
<dbReference type="InterPro" id="IPR004358">
    <property type="entry name" value="Sig_transdc_His_kin-like_C"/>
</dbReference>
<dbReference type="InterPro" id="IPR003594">
    <property type="entry name" value="HATPase_dom"/>
</dbReference>
<comment type="catalytic activity">
    <reaction evidence="1">
        <text>ATP + protein L-histidine = ADP + protein N-phospho-L-histidine.</text>
        <dbReference type="EC" id="2.7.13.3"/>
    </reaction>
</comment>
<dbReference type="SMART" id="SM00260">
    <property type="entry name" value="CheW"/>
    <property type="match status" value="1"/>
</dbReference>
<dbReference type="SMART" id="SM00073">
    <property type="entry name" value="HPT"/>
    <property type="match status" value="1"/>
</dbReference>
<dbReference type="InterPro" id="IPR036890">
    <property type="entry name" value="HATPase_C_sf"/>
</dbReference>
<protein>
    <recommendedName>
        <fullName evidence="2">histidine kinase</fullName>
        <ecNumber evidence="2">2.7.13.3</ecNumber>
    </recommendedName>
</protein>
<feature type="modified residue" description="Phosphohistidine" evidence="7">
    <location>
        <position position="49"/>
    </location>
</feature>
<dbReference type="PROSITE" id="PS50851">
    <property type="entry name" value="CHEW"/>
    <property type="match status" value="1"/>
</dbReference>
<proteinExistence type="predicted"/>
<evidence type="ECO:0000256" key="7">
    <source>
        <dbReference type="PROSITE-ProRule" id="PRU00110"/>
    </source>
</evidence>
<dbReference type="SMART" id="SM00448">
    <property type="entry name" value="REC"/>
    <property type="match status" value="1"/>
</dbReference>
<dbReference type="Pfam" id="PF01627">
    <property type="entry name" value="Hpt"/>
    <property type="match status" value="1"/>
</dbReference>
<evidence type="ECO:0000313" key="15">
    <source>
        <dbReference type="Proteomes" id="UP001595528"/>
    </source>
</evidence>
<dbReference type="PANTHER" id="PTHR43395">
    <property type="entry name" value="SENSOR HISTIDINE KINASE CHEA"/>
    <property type="match status" value="1"/>
</dbReference>
<keyword evidence="15" id="KW-1185">Reference proteome</keyword>
<evidence type="ECO:0000256" key="9">
    <source>
        <dbReference type="SAM" id="MobiDB-lite"/>
    </source>
</evidence>
<dbReference type="PANTHER" id="PTHR43395:SF1">
    <property type="entry name" value="CHEMOTAXIS PROTEIN CHEA"/>
    <property type="match status" value="1"/>
</dbReference>
<dbReference type="InterPro" id="IPR051315">
    <property type="entry name" value="Bact_Chemotaxis_CheA"/>
</dbReference>
<evidence type="ECO:0000259" key="13">
    <source>
        <dbReference type="PROSITE" id="PS50894"/>
    </source>
</evidence>
<dbReference type="SUPFAM" id="SSF50341">
    <property type="entry name" value="CheW-like"/>
    <property type="match status" value="1"/>
</dbReference>
<evidence type="ECO:0000259" key="10">
    <source>
        <dbReference type="PROSITE" id="PS50109"/>
    </source>
</evidence>
<feature type="domain" description="CheW-like" evidence="12">
    <location>
        <begin position="449"/>
        <end position="585"/>
    </location>
</feature>
<dbReference type="Proteomes" id="UP001595528">
    <property type="component" value="Unassembled WGS sequence"/>
</dbReference>
<dbReference type="Gene3D" id="3.40.50.2300">
    <property type="match status" value="1"/>
</dbReference>
<dbReference type="RefSeq" id="WP_379900936.1">
    <property type="nucleotide sequence ID" value="NZ_JBHRTR010000028.1"/>
</dbReference>
<dbReference type="InterPro" id="IPR008207">
    <property type="entry name" value="Sig_transdc_His_kin_Hpt_dom"/>
</dbReference>
<keyword evidence="3 8" id="KW-0597">Phosphoprotein</keyword>
<gene>
    <name evidence="14" type="ORF">ACFOGJ_12820</name>
</gene>
<dbReference type="EC" id="2.7.13.3" evidence="2"/>
<keyword evidence="6" id="KW-0902">Two-component regulatory system</keyword>
<dbReference type="Pfam" id="PF00072">
    <property type="entry name" value="Response_reg"/>
    <property type="match status" value="1"/>
</dbReference>
<dbReference type="SMART" id="SM00387">
    <property type="entry name" value="HATPase_c"/>
    <property type="match status" value="1"/>
</dbReference>
<dbReference type="InterPro" id="IPR001789">
    <property type="entry name" value="Sig_transdc_resp-reg_receiver"/>
</dbReference>
<dbReference type="Gene3D" id="2.30.30.40">
    <property type="entry name" value="SH3 Domains"/>
    <property type="match status" value="1"/>
</dbReference>
<dbReference type="SUPFAM" id="SSF52172">
    <property type="entry name" value="CheY-like"/>
    <property type="match status" value="1"/>
</dbReference>
<dbReference type="Pfam" id="PF02518">
    <property type="entry name" value="HATPase_c"/>
    <property type="match status" value="1"/>
</dbReference>
<dbReference type="SUPFAM" id="SSF47226">
    <property type="entry name" value="Histidine-containing phosphotransfer domain, HPT domain"/>
    <property type="match status" value="1"/>
</dbReference>
<dbReference type="InterPro" id="IPR036061">
    <property type="entry name" value="CheW-like_dom_sf"/>
</dbReference>
<sequence>MDDRKKRLRERLLATFRLEAGEHLQTWRRLLAGPEHGPEAAEHLFRTVHTLKGASRSVGLADIEQLCQQVEGRLSALRGTGDGLDADLLTALEDAAARVSDLLAQALEAGPGNAEPKPQEAAGPAANGKPVPAPAEREAPEEKSRSERGAADPQGDQRIVRVLADELDGLLHATEEFLPLVAGGAERVAQIRTHAQALSACRRLVAHAALGSTEIGARLDEQLAELERQAGKMRRDAISQSRALAQAYAQVAEQGHRIRVVPAWTVIEQIPRAAEELARSLGKTVSVRAAGLDIEMDRRILEALKDPLLHAVRNAVDHGIETDERRLEAGKGLPAKVTIAFRRTDDGRIEARVEDDGAGIDPEAVRKAAARARLASAERLELLDPDQALQLVFRSGLSTSPVVSQISGHGLGLAILRDRVEDLKGDVHLESEFGRGTRLTIAVPASIAIFRVLQVQVQGRSFGLPAEGVAGAFRTGVEGLRQTGDGLSVQWGEGSLPVVPLAEVLGLQGDGKDSDHPVRQIVAITAADRRLGLLVDAVEGETEVLFKPLRPPLRRLRHISGAGMRGAGDLLPVLRPSDLVRSWLAGDLSRSGLPGPVAPRRLAALVVDDSATTRVMEQHLLEAAGYDVHLAADGVEALEVLRSRKIDFVISDIDMPRLDGFELTRRIRAEPQLADLPVILVTALEGRADREAGMQAGANAYVTKSDFDQTRLLDIVGRLV</sequence>
<feature type="domain" description="HPt" evidence="13">
    <location>
        <begin position="5"/>
        <end position="110"/>
    </location>
</feature>
<dbReference type="PROSITE" id="PS50894">
    <property type="entry name" value="HPT"/>
    <property type="match status" value="1"/>
</dbReference>
<dbReference type="Pfam" id="PF01584">
    <property type="entry name" value="CheW"/>
    <property type="match status" value="1"/>
</dbReference>
<evidence type="ECO:0000256" key="8">
    <source>
        <dbReference type="PROSITE-ProRule" id="PRU00169"/>
    </source>
</evidence>
<feature type="modified residue" description="4-aspartylphosphate" evidence="8">
    <location>
        <position position="652"/>
    </location>
</feature>